<dbReference type="EMBL" id="GBRH01235846">
    <property type="protein sequence ID" value="JAD62049.1"/>
    <property type="molecule type" value="Transcribed_RNA"/>
</dbReference>
<proteinExistence type="predicted"/>
<organism evidence="2">
    <name type="scientific">Arundo donax</name>
    <name type="common">Giant reed</name>
    <name type="synonym">Donax arundinaceus</name>
    <dbReference type="NCBI Taxonomy" id="35708"/>
    <lineage>
        <taxon>Eukaryota</taxon>
        <taxon>Viridiplantae</taxon>
        <taxon>Streptophyta</taxon>
        <taxon>Embryophyta</taxon>
        <taxon>Tracheophyta</taxon>
        <taxon>Spermatophyta</taxon>
        <taxon>Magnoliopsida</taxon>
        <taxon>Liliopsida</taxon>
        <taxon>Poales</taxon>
        <taxon>Poaceae</taxon>
        <taxon>PACMAD clade</taxon>
        <taxon>Arundinoideae</taxon>
        <taxon>Arundineae</taxon>
        <taxon>Arundo</taxon>
    </lineage>
</organism>
<sequence length="40" mass="4524">MASHGPWRPKVAGPPPSRDSSYLKRITTHYVRPWTAKHGP</sequence>
<evidence type="ECO:0000256" key="1">
    <source>
        <dbReference type="SAM" id="MobiDB-lite"/>
    </source>
</evidence>
<feature type="region of interest" description="Disordered" evidence="1">
    <location>
        <begin position="1"/>
        <end position="24"/>
    </location>
</feature>
<evidence type="ECO:0000313" key="2">
    <source>
        <dbReference type="EMBL" id="JAD62049.1"/>
    </source>
</evidence>
<name>A0A0A9BDM7_ARUDO</name>
<dbReference type="AlphaFoldDB" id="A0A0A9BDM7"/>
<protein>
    <submittedName>
        <fullName evidence="2">Uncharacterized protein</fullName>
    </submittedName>
</protein>
<reference evidence="2" key="2">
    <citation type="journal article" date="2015" name="Data Brief">
        <title>Shoot transcriptome of the giant reed, Arundo donax.</title>
        <authorList>
            <person name="Barrero R.A."/>
            <person name="Guerrero F.D."/>
            <person name="Moolhuijzen P."/>
            <person name="Goolsby J.A."/>
            <person name="Tidwell J."/>
            <person name="Bellgard S.E."/>
            <person name="Bellgard M.I."/>
        </authorList>
    </citation>
    <scope>NUCLEOTIDE SEQUENCE</scope>
    <source>
        <tissue evidence="2">Shoot tissue taken approximately 20 cm above the soil surface</tissue>
    </source>
</reference>
<reference evidence="2" key="1">
    <citation type="submission" date="2014-09" db="EMBL/GenBank/DDBJ databases">
        <authorList>
            <person name="Magalhaes I.L.F."/>
            <person name="Oliveira U."/>
            <person name="Santos F.R."/>
            <person name="Vidigal T.H.D.A."/>
            <person name="Brescovit A.D."/>
            <person name="Santos A.J."/>
        </authorList>
    </citation>
    <scope>NUCLEOTIDE SEQUENCE</scope>
    <source>
        <tissue evidence="2">Shoot tissue taken approximately 20 cm above the soil surface</tissue>
    </source>
</reference>
<accession>A0A0A9BDM7</accession>